<keyword evidence="1" id="KW-0285">Flavoprotein</keyword>
<dbReference type="RefSeq" id="WP_135849937.1">
    <property type="nucleotide sequence ID" value="NZ_RHPJ01000003.1"/>
</dbReference>
<organism evidence="5 6">
    <name type="scientific">Serinibacter arcticus</name>
    <dbReference type="NCBI Taxonomy" id="1655435"/>
    <lineage>
        <taxon>Bacteria</taxon>
        <taxon>Bacillati</taxon>
        <taxon>Actinomycetota</taxon>
        <taxon>Actinomycetes</taxon>
        <taxon>Micrococcales</taxon>
        <taxon>Beutenbergiaceae</taxon>
        <taxon>Serinibacter</taxon>
    </lineage>
</organism>
<sequence>MSQHQNAQPQNASGTPTLTLGLDLTTLGAKASSFRRPDASTGERVELSDVAEYVALAREAGVDLIAFGEAFRLDTNARHDAWLDPAVISSRLAATGALADGPIVVPALPAGFLDPVRLARAVAGIHARSAGRAGWQLPISATAGGVHAEVRRVWEATPDAQVGGRTPLIVTAPLEATTAVVAGRYSDVVRLQVSDLAEAHRRRAAIRTAAEQAGRNPDDVRVVVDAVTVIAQDAPSALFRADLLRDLGTHADHDQLTVAGTARGVADVFEDWFTQGAVDGFVVLPGSLPADVHALAHELAPALVERGLLAGVSSGASTTSSTASRALR</sequence>
<dbReference type="PANTHER" id="PTHR30011:SF16">
    <property type="entry name" value="C2H2 FINGER DOMAIN TRANSCRIPTION FACTOR (EUROFUNG)-RELATED"/>
    <property type="match status" value="1"/>
</dbReference>
<evidence type="ECO:0000256" key="3">
    <source>
        <dbReference type="ARBA" id="ARBA00023002"/>
    </source>
</evidence>
<evidence type="ECO:0000256" key="4">
    <source>
        <dbReference type="ARBA" id="ARBA00023033"/>
    </source>
</evidence>
<evidence type="ECO:0000313" key="6">
    <source>
        <dbReference type="Proteomes" id="UP000297318"/>
    </source>
</evidence>
<keyword evidence="4" id="KW-0503">Monooxygenase</keyword>
<evidence type="ECO:0000256" key="2">
    <source>
        <dbReference type="ARBA" id="ARBA00022643"/>
    </source>
</evidence>
<dbReference type="InterPro" id="IPR036661">
    <property type="entry name" value="Luciferase-like_sf"/>
</dbReference>
<reference evidence="5 6" key="1">
    <citation type="submission" date="2018-11" db="EMBL/GenBank/DDBJ databases">
        <title>Complete genome sequencing of the Actinobacteria Serinibacter sp. K3-2.</title>
        <authorList>
            <person name="Rakitin A.L."/>
            <person name="Beletsky A.V."/>
            <person name="Mardanov A.V."/>
            <person name="Ravin N.V."/>
            <person name="Gromova A.S."/>
            <person name="Filippova S.N."/>
            <person name="Gal'Chenko V.F."/>
        </authorList>
    </citation>
    <scope>NUCLEOTIDE SEQUENCE [LARGE SCALE GENOMIC DNA]</scope>
    <source>
        <strain evidence="5 6">K3-2</strain>
    </source>
</reference>
<keyword evidence="3" id="KW-0560">Oxidoreductase</keyword>
<evidence type="ECO:0000313" key="5">
    <source>
        <dbReference type="EMBL" id="TGO04318.1"/>
    </source>
</evidence>
<keyword evidence="2" id="KW-0288">FMN</keyword>
<dbReference type="Proteomes" id="UP000297318">
    <property type="component" value="Unassembled WGS sequence"/>
</dbReference>
<keyword evidence="6" id="KW-1185">Reference proteome</keyword>
<protein>
    <submittedName>
        <fullName evidence="5">Putative oxygenase</fullName>
    </submittedName>
</protein>
<dbReference type="SUPFAM" id="SSF51679">
    <property type="entry name" value="Bacterial luciferase-like"/>
    <property type="match status" value="1"/>
</dbReference>
<dbReference type="EMBL" id="RHPJ01000003">
    <property type="protein sequence ID" value="TGO04318.1"/>
    <property type="molecule type" value="Genomic_DNA"/>
</dbReference>
<dbReference type="OrthoDB" id="3265338at2"/>
<dbReference type="PANTHER" id="PTHR30011">
    <property type="entry name" value="ALKANESULFONATE MONOOXYGENASE-RELATED"/>
    <property type="match status" value="1"/>
</dbReference>
<dbReference type="GO" id="GO:0016705">
    <property type="term" value="F:oxidoreductase activity, acting on paired donors, with incorporation or reduction of molecular oxygen"/>
    <property type="evidence" value="ECO:0007669"/>
    <property type="project" value="InterPro"/>
</dbReference>
<evidence type="ECO:0000256" key="1">
    <source>
        <dbReference type="ARBA" id="ARBA00022630"/>
    </source>
</evidence>
<dbReference type="AlphaFoldDB" id="A0A4Z1DZL5"/>
<gene>
    <name evidence="5" type="ORF">SERN_1911</name>
</gene>
<accession>A0A4Z1DZL5</accession>
<dbReference type="Gene3D" id="3.20.20.30">
    <property type="entry name" value="Luciferase-like domain"/>
    <property type="match status" value="1"/>
</dbReference>
<comment type="caution">
    <text evidence="5">The sequence shown here is derived from an EMBL/GenBank/DDBJ whole genome shotgun (WGS) entry which is preliminary data.</text>
</comment>
<name>A0A4Z1DZL5_9MICO</name>
<dbReference type="InterPro" id="IPR051260">
    <property type="entry name" value="Diverse_substr_monoxygenases"/>
</dbReference>
<dbReference type="GO" id="GO:0004497">
    <property type="term" value="F:monooxygenase activity"/>
    <property type="evidence" value="ECO:0007669"/>
    <property type="project" value="UniProtKB-KW"/>
</dbReference>
<proteinExistence type="predicted"/>